<evidence type="ECO:0000313" key="1">
    <source>
        <dbReference type="EMBL" id="CAL1360052.1"/>
    </source>
</evidence>
<name>A0AAV2CUD9_9ROSI</name>
<accession>A0AAV2CUD9</accession>
<dbReference type="EMBL" id="OZ034814">
    <property type="protein sequence ID" value="CAL1360052.1"/>
    <property type="molecule type" value="Genomic_DNA"/>
</dbReference>
<reference evidence="1 2" key="1">
    <citation type="submission" date="2024-04" db="EMBL/GenBank/DDBJ databases">
        <authorList>
            <person name="Fracassetti M."/>
        </authorList>
    </citation>
    <scope>NUCLEOTIDE SEQUENCE [LARGE SCALE GENOMIC DNA]</scope>
</reference>
<gene>
    <name evidence="1" type="ORF">LTRI10_LOCUS7511</name>
</gene>
<sequence>MNKGRRRSLPPSRIVAPPSINYGRFLAVKPVVPSRAPPVCTVVVIQPPRAPKLTAISVQAFVAVKNRRVHHSSSSYS</sequence>
<proteinExistence type="predicted"/>
<dbReference type="Proteomes" id="UP001497516">
    <property type="component" value="Chromosome 10"/>
</dbReference>
<keyword evidence="2" id="KW-1185">Reference proteome</keyword>
<organism evidence="1 2">
    <name type="scientific">Linum trigynum</name>
    <dbReference type="NCBI Taxonomy" id="586398"/>
    <lineage>
        <taxon>Eukaryota</taxon>
        <taxon>Viridiplantae</taxon>
        <taxon>Streptophyta</taxon>
        <taxon>Embryophyta</taxon>
        <taxon>Tracheophyta</taxon>
        <taxon>Spermatophyta</taxon>
        <taxon>Magnoliopsida</taxon>
        <taxon>eudicotyledons</taxon>
        <taxon>Gunneridae</taxon>
        <taxon>Pentapetalae</taxon>
        <taxon>rosids</taxon>
        <taxon>fabids</taxon>
        <taxon>Malpighiales</taxon>
        <taxon>Linaceae</taxon>
        <taxon>Linum</taxon>
    </lineage>
</organism>
<protein>
    <submittedName>
        <fullName evidence="1">Uncharacterized protein</fullName>
    </submittedName>
</protein>
<evidence type="ECO:0000313" key="2">
    <source>
        <dbReference type="Proteomes" id="UP001497516"/>
    </source>
</evidence>
<dbReference type="AlphaFoldDB" id="A0AAV2CUD9"/>